<protein>
    <recommendedName>
        <fullName evidence="3">PKD domain-containing protein</fullName>
    </recommendedName>
</protein>
<evidence type="ECO:0000313" key="1">
    <source>
        <dbReference type="EMBL" id="PIZ00828.1"/>
    </source>
</evidence>
<organism evidence="1 2">
    <name type="scientific">bacterium (Candidatus Gribaldobacteria) CG_4_10_14_0_8_um_filter_33_9</name>
    <dbReference type="NCBI Taxonomy" id="2014266"/>
    <lineage>
        <taxon>Bacteria</taxon>
        <taxon>Candidatus Gribaldobacteria</taxon>
    </lineage>
</organism>
<evidence type="ECO:0000313" key="2">
    <source>
        <dbReference type="Proteomes" id="UP000229371"/>
    </source>
</evidence>
<dbReference type="Pfam" id="PF17963">
    <property type="entry name" value="Big_9"/>
    <property type="match status" value="2"/>
</dbReference>
<dbReference type="AlphaFoldDB" id="A0A2M7RMW8"/>
<dbReference type="EMBL" id="PFMI01000038">
    <property type="protein sequence ID" value="PIZ00828.1"/>
    <property type="molecule type" value="Genomic_DNA"/>
</dbReference>
<proteinExistence type="predicted"/>
<dbReference type="SUPFAM" id="SSF49299">
    <property type="entry name" value="PKD domain"/>
    <property type="match status" value="1"/>
</dbReference>
<gene>
    <name evidence="1" type="ORF">COY61_01470</name>
</gene>
<dbReference type="Proteomes" id="UP000229371">
    <property type="component" value="Unassembled WGS sequence"/>
</dbReference>
<comment type="caution">
    <text evidence="1">The sequence shown here is derived from an EMBL/GenBank/DDBJ whole genome shotgun (WGS) entry which is preliminary data.</text>
</comment>
<accession>A0A2M7RMW8</accession>
<reference evidence="2" key="1">
    <citation type="submission" date="2017-09" db="EMBL/GenBank/DDBJ databases">
        <title>Depth-based differentiation of microbial function through sediment-hosted aquifers and enrichment of novel symbionts in the deep terrestrial subsurface.</title>
        <authorList>
            <person name="Probst A.J."/>
            <person name="Ladd B."/>
            <person name="Jarett J.K."/>
            <person name="Geller-Mcgrath D.E."/>
            <person name="Sieber C.M.K."/>
            <person name="Emerson J.B."/>
            <person name="Anantharaman K."/>
            <person name="Thomas B.C."/>
            <person name="Malmstrom R."/>
            <person name="Stieglmeier M."/>
            <person name="Klingl A."/>
            <person name="Woyke T."/>
            <person name="Ryan C.M."/>
            <person name="Banfield J.F."/>
        </authorList>
    </citation>
    <scope>NUCLEOTIDE SEQUENCE [LARGE SCALE GENOMIC DNA]</scope>
</reference>
<sequence length="318" mass="34432">MKRILAVVMIGIMIGMLFFAQSTEGIIFKGLNEKTVEQFQTEINYPPELSCSSLSGTWEEGEEVVLVFSAEDNDGDKLTISLVSGPTGGTITEISQGNYVFRWQTGYDDAGIYIFGIKVEDGQGKNKIIAVNLTILNVSQGIQIVSCAPGTNTVIPEGSWTIFSIEAKSLDGLPLNYSWTLDTTNLGITGTGTYLAFNYEEAGSYTLVVKITDGTISVSHQWNVLVVNVNRSPVINITSITGSKVNKPVVIEVDGNDPDNDPLTWGYVGPSESTLVNVNNGVKWEWTPMTTGNYSVTIYAIDGNGGRDEITTSLQIMP</sequence>
<dbReference type="InterPro" id="IPR035986">
    <property type="entry name" value="PKD_dom_sf"/>
</dbReference>
<dbReference type="Gene3D" id="2.60.40.10">
    <property type="entry name" value="Immunoglobulins"/>
    <property type="match status" value="1"/>
</dbReference>
<evidence type="ECO:0008006" key="3">
    <source>
        <dbReference type="Google" id="ProtNLM"/>
    </source>
</evidence>
<dbReference type="InterPro" id="IPR013783">
    <property type="entry name" value="Ig-like_fold"/>
</dbReference>
<name>A0A2M7RMW8_9BACT</name>